<dbReference type="EMBL" id="LRBP01000009">
    <property type="protein sequence ID" value="OII74639.1"/>
    <property type="molecule type" value="Genomic_DNA"/>
</dbReference>
<name>A0A1J4MKT0_9CRYT</name>
<keyword evidence="1" id="KW-0472">Membrane</keyword>
<dbReference type="VEuPathDB" id="CryptoDB:cubi_00192"/>
<accession>A0A1J4MKT0</accession>
<dbReference type="GeneID" id="39976985"/>
<feature type="transmembrane region" description="Helical" evidence="1">
    <location>
        <begin position="87"/>
        <end position="103"/>
    </location>
</feature>
<reference evidence="2 3" key="1">
    <citation type="submission" date="2016-10" db="EMBL/GenBank/DDBJ databases">
        <title>Reductive evolution of mitochondrial metabolism and differential evolution of invasion-related proteins in Cryptosporidium.</title>
        <authorList>
            <person name="Liu S."/>
            <person name="Roellig D.M."/>
            <person name="Guo Y."/>
            <person name="Li N."/>
            <person name="Frace M.A."/>
            <person name="Tang K."/>
            <person name="Zhang L."/>
            <person name="Feng Y."/>
            <person name="Xiao L."/>
        </authorList>
    </citation>
    <scope>NUCLEOTIDE SEQUENCE [LARGE SCALE GENOMIC DNA]</scope>
    <source>
        <strain evidence="2">39726</strain>
    </source>
</reference>
<organism evidence="2 3">
    <name type="scientific">Cryptosporidium ubiquitum</name>
    <dbReference type="NCBI Taxonomy" id="857276"/>
    <lineage>
        <taxon>Eukaryota</taxon>
        <taxon>Sar</taxon>
        <taxon>Alveolata</taxon>
        <taxon>Apicomplexa</taxon>
        <taxon>Conoidasida</taxon>
        <taxon>Coccidia</taxon>
        <taxon>Eucoccidiorida</taxon>
        <taxon>Eimeriorina</taxon>
        <taxon>Cryptosporidiidae</taxon>
        <taxon>Cryptosporidium</taxon>
    </lineage>
</organism>
<dbReference type="OrthoDB" id="423534at2759"/>
<dbReference type="RefSeq" id="XP_028875785.1">
    <property type="nucleotide sequence ID" value="XM_029017206.1"/>
</dbReference>
<gene>
    <name evidence="2" type="ORF">cubi_00192</name>
</gene>
<feature type="transmembrane region" description="Helical" evidence="1">
    <location>
        <begin position="153"/>
        <end position="173"/>
    </location>
</feature>
<proteinExistence type="predicted"/>
<keyword evidence="1" id="KW-1133">Transmembrane helix</keyword>
<evidence type="ECO:0008006" key="4">
    <source>
        <dbReference type="Google" id="ProtNLM"/>
    </source>
</evidence>
<evidence type="ECO:0000256" key="1">
    <source>
        <dbReference type="SAM" id="Phobius"/>
    </source>
</evidence>
<sequence>MDSQSNTTNQTAYTMVNDYGRQAATTIQNCGNQLLGSGRDYLQNSHFIGEGPKPLRALCFVGGIFLSLASLLGIFSVSQLFLSPGSYLFEAVLFGLGIVVMIVESKDIEKLKPFRDFCLEWAKFLTVPAGKGTLYLLSGVLAMSIFRINFLELFAGTYMTFLGVICIMVQFGCRNQLQAAGISIDSTSSFSRENTNERFNRLA</sequence>
<keyword evidence="1" id="KW-0812">Transmembrane</keyword>
<feature type="transmembrane region" description="Helical" evidence="1">
    <location>
        <begin position="57"/>
        <end position="81"/>
    </location>
</feature>
<dbReference type="AlphaFoldDB" id="A0A1J4MKT0"/>
<protein>
    <recommendedName>
        <fullName evidence="4">COPI associated protein</fullName>
    </recommendedName>
</protein>
<keyword evidence="3" id="KW-1185">Reference proteome</keyword>
<comment type="caution">
    <text evidence="2">The sequence shown here is derived from an EMBL/GenBank/DDBJ whole genome shotgun (WGS) entry which is preliminary data.</text>
</comment>
<feature type="transmembrane region" description="Helical" evidence="1">
    <location>
        <begin position="124"/>
        <end position="147"/>
    </location>
</feature>
<evidence type="ECO:0000313" key="3">
    <source>
        <dbReference type="Proteomes" id="UP000186176"/>
    </source>
</evidence>
<dbReference type="Proteomes" id="UP000186176">
    <property type="component" value="Unassembled WGS sequence"/>
</dbReference>
<evidence type="ECO:0000313" key="2">
    <source>
        <dbReference type="EMBL" id="OII74639.1"/>
    </source>
</evidence>